<feature type="transmembrane region" description="Helical" evidence="1">
    <location>
        <begin position="149"/>
        <end position="169"/>
    </location>
</feature>
<feature type="transmembrane region" description="Helical" evidence="1">
    <location>
        <begin position="208"/>
        <end position="230"/>
    </location>
</feature>
<keyword evidence="1" id="KW-0472">Membrane</keyword>
<dbReference type="AlphaFoldDB" id="A0A085NE31"/>
<keyword evidence="1" id="KW-1133">Transmembrane helix</keyword>
<protein>
    <submittedName>
        <fullName evidence="2">Uncharacterized protein</fullName>
    </submittedName>
</protein>
<evidence type="ECO:0000313" key="2">
    <source>
        <dbReference type="EMBL" id="KFD67727.1"/>
    </source>
</evidence>
<evidence type="ECO:0000256" key="1">
    <source>
        <dbReference type="SAM" id="Phobius"/>
    </source>
</evidence>
<dbReference type="Proteomes" id="UP000030758">
    <property type="component" value="Unassembled WGS sequence"/>
</dbReference>
<dbReference type="EMBL" id="KL367511">
    <property type="protein sequence ID" value="KFD67727.1"/>
    <property type="molecule type" value="Genomic_DNA"/>
</dbReference>
<keyword evidence="1" id="KW-0812">Transmembrane</keyword>
<accession>A0A085NE31</accession>
<organism evidence="2">
    <name type="scientific">Trichuris suis</name>
    <name type="common">pig whipworm</name>
    <dbReference type="NCBI Taxonomy" id="68888"/>
    <lineage>
        <taxon>Eukaryota</taxon>
        <taxon>Metazoa</taxon>
        <taxon>Ecdysozoa</taxon>
        <taxon>Nematoda</taxon>
        <taxon>Enoplea</taxon>
        <taxon>Dorylaimia</taxon>
        <taxon>Trichinellida</taxon>
        <taxon>Trichuridae</taxon>
        <taxon>Trichuris</taxon>
    </lineage>
</organism>
<name>A0A085NE31_9BILA</name>
<feature type="non-terminal residue" evidence="2">
    <location>
        <position position="294"/>
    </location>
</feature>
<proteinExistence type="predicted"/>
<sequence>MRQKEVSTRRIRPTLPEINVPLLMETLKQWRNEFEEDGCVTVFDDGLLQFQLCGERSHHIFYAALVLHKPSLRCSLSEEAPEDILEAHHNRLHINGYRATDDEKAVVDELNSALAKRGYNLPSRLVHLKLRSSKVHFKIHLMLKYVGKYIHVSSLLLTTTCMAPVKIVLTPDNVEAKDLFKETILGENVYNVDYPFQPFDPNWWLPHYFAALAIIVLLIVVTFVLSTNWFRAFLLRKTGSDYTLRVAAKTLSEDRPTGDYNYKTKLNDYYHWEKLMDSYVELKKMGQWFTSNTA</sequence>
<reference evidence="2" key="1">
    <citation type="journal article" date="2014" name="Nat. Genet.">
        <title>Genome and transcriptome of the porcine whipworm Trichuris suis.</title>
        <authorList>
            <person name="Jex A.R."/>
            <person name="Nejsum P."/>
            <person name="Schwarz E.M."/>
            <person name="Hu L."/>
            <person name="Young N.D."/>
            <person name="Hall R.S."/>
            <person name="Korhonen P.K."/>
            <person name="Liao S."/>
            <person name="Thamsborg S."/>
            <person name="Xia J."/>
            <person name="Xu P."/>
            <person name="Wang S."/>
            <person name="Scheerlinck J.P."/>
            <person name="Hofmann A."/>
            <person name="Sternberg P.W."/>
            <person name="Wang J."/>
            <person name="Gasser R.B."/>
        </authorList>
    </citation>
    <scope>NUCLEOTIDE SEQUENCE [LARGE SCALE GENOMIC DNA]</scope>
    <source>
        <strain evidence="2">DCEP-RM93F</strain>
    </source>
</reference>
<gene>
    <name evidence="2" type="ORF">M514_20022</name>
</gene>